<evidence type="ECO:0000313" key="3">
    <source>
        <dbReference type="Proteomes" id="UP000001449"/>
    </source>
</evidence>
<dbReference type="AlphaFoldDB" id="B8BXC8"/>
<keyword evidence="3" id="KW-1185">Reference proteome</keyword>
<feature type="region of interest" description="Disordered" evidence="1">
    <location>
        <begin position="124"/>
        <end position="225"/>
    </location>
</feature>
<feature type="compositionally biased region" description="Basic and acidic residues" evidence="1">
    <location>
        <begin position="124"/>
        <end position="134"/>
    </location>
</feature>
<evidence type="ECO:0000256" key="1">
    <source>
        <dbReference type="SAM" id="MobiDB-lite"/>
    </source>
</evidence>
<reference evidence="2 3" key="2">
    <citation type="journal article" date="2008" name="Nature">
        <title>The Phaeodactylum genome reveals the evolutionary history of diatom genomes.</title>
        <authorList>
            <person name="Bowler C."/>
            <person name="Allen A.E."/>
            <person name="Badger J.H."/>
            <person name="Grimwood J."/>
            <person name="Jabbari K."/>
            <person name="Kuo A."/>
            <person name="Maheswari U."/>
            <person name="Martens C."/>
            <person name="Maumus F."/>
            <person name="Otillar R.P."/>
            <person name="Rayko E."/>
            <person name="Salamov A."/>
            <person name="Vandepoele K."/>
            <person name="Beszteri B."/>
            <person name="Gruber A."/>
            <person name="Heijde M."/>
            <person name="Katinka M."/>
            <person name="Mock T."/>
            <person name="Valentin K."/>
            <person name="Verret F."/>
            <person name="Berges J.A."/>
            <person name="Brownlee C."/>
            <person name="Cadoret J.P."/>
            <person name="Chiovitti A."/>
            <person name="Choi C.J."/>
            <person name="Coesel S."/>
            <person name="De Martino A."/>
            <person name="Detter J.C."/>
            <person name="Durkin C."/>
            <person name="Falciatore A."/>
            <person name="Fournet J."/>
            <person name="Haruta M."/>
            <person name="Huysman M.J."/>
            <person name="Jenkins B.D."/>
            <person name="Jiroutova K."/>
            <person name="Jorgensen R.E."/>
            <person name="Joubert Y."/>
            <person name="Kaplan A."/>
            <person name="Kroger N."/>
            <person name="Kroth P.G."/>
            <person name="La Roche J."/>
            <person name="Lindquist E."/>
            <person name="Lommer M."/>
            <person name="Martin-Jezequel V."/>
            <person name="Lopez P.J."/>
            <person name="Lucas S."/>
            <person name="Mangogna M."/>
            <person name="McGinnis K."/>
            <person name="Medlin L.K."/>
            <person name="Montsant A."/>
            <person name="Oudot-Le Secq M.P."/>
            <person name="Napoli C."/>
            <person name="Obornik M."/>
            <person name="Parker M.S."/>
            <person name="Petit J.L."/>
            <person name="Porcel B.M."/>
            <person name="Poulsen N."/>
            <person name="Robison M."/>
            <person name="Rychlewski L."/>
            <person name="Rynearson T.A."/>
            <person name="Schmutz J."/>
            <person name="Shapiro H."/>
            <person name="Siaut M."/>
            <person name="Stanley M."/>
            <person name="Sussman M.R."/>
            <person name="Taylor A.R."/>
            <person name="Vardi A."/>
            <person name="von Dassow P."/>
            <person name="Vyverman W."/>
            <person name="Willis A."/>
            <person name="Wyrwicz L.S."/>
            <person name="Rokhsar D.S."/>
            <person name="Weissenbach J."/>
            <person name="Armbrust E.V."/>
            <person name="Green B.R."/>
            <person name="Van de Peer Y."/>
            <person name="Grigoriev I.V."/>
        </authorList>
    </citation>
    <scope>NUCLEOTIDE SEQUENCE [LARGE SCALE GENOMIC DNA]</scope>
    <source>
        <strain evidence="2 3">CCMP1335</strain>
    </source>
</reference>
<sequence>MSTPRFPKRRAATSATSYSQRSRQRRSGAGTTAQSAAALRRSTGSHSSTTAGDDPFSGVTQKWTKVYRYPTSPLDEPYFGVNPSASFQIPMWVRVDELTADEREKYDADEKKKDGQRAVWKEEMEKKKMGEGDRGAAALAEQYSKSIADTNDETATDNSGGEGVTEGSISVEATKTESATVPVQEQVNTTSTVTPEENEKIPAQPVNQRQEPTETNDATTKEEGRSMYADAQVTEELSSVAVSEDTTKITYIQN</sequence>
<evidence type="ECO:0000313" key="2">
    <source>
        <dbReference type="EMBL" id="EED94183.1"/>
    </source>
</evidence>
<dbReference type="GeneID" id="7444063"/>
<dbReference type="PaxDb" id="35128-Thaps3287"/>
<dbReference type="RefSeq" id="XP_002288747.1">
    <property type="nucleotide sequence ID" value="XM_002288711.1"/>
</dbReference>
<organism evidence="2 3">
    <name type="scientific">Thalassiosira pseudonana</name>
    <name type="common">Marine diatom</name>
    <name type="synonym">Cyclotella nana</name>
    <dbReference type="NCBI Taxonomy" id="35128"/>
    <lineage>
        <taxon>Eukaryota</taxon>
        <taxon>Sar</taxon>
        <taxon>Stramenopiles</taxon>
        <taxon>Ochrophyta</taxon>
        <taxon>Bacillariophyta</taxon>
        <taxon>Coscinodiscophyceae</taxon>
        <taxon>Thalassiosirophycidae</taxon>
        <taxon>Thalassiosirales</taxon>
        <taxon>Thalassiosiraceae</taxon>
        <taxon>Thalassiosira</taxon>
    </lineage>
</organism>
<dbReference type="Proteomes" id="UP000001449">
    <property type="component" value="Chromosome 3"/>
</dbReference>
<accession>B8BXC8</accession>
<feature type="compositionally biased region" description="Polar residues" evidence="1">
    <location>
        <begin position="167"/>
        <end position="195"/>
    </location>
</feature>
<feature type="compositionally biased region" description="Polar residues" evidence="1">
    <location>
        <begin position="42"/>
        <end position="51"/>
    </location>
</feature>
<gene>
    <name evidence="2" type="ORF">THAPSDRAFT_3287</name>
</gene>
<proteinExistence type="predicted"/>
<dbReference type="KEGG" id="tps:THAPSDRAFT_3287"/>
<name>B8BXC8_THAPS</name>
<protein>
    <submittedName>
        <fullName evidence="2">Uncharacterized protein</fullName>
    </submittedName>
</protein>
<feature type="compositionally biased region" description="Basic residues" evidence="1">
    <location>
        <begin position="1"/>
        <end position="11"/>
    </location>
</feature>
<feature type="compositionally biased region" description="Low complexity" evidence="1">
    <location>
        <begin position="12"/>
        <end position="38"/>
    </location>
</feature>
<reference evidence="2 3" key="1">
    <citation type="journal article" date="2004" name="Science">
        <title>The genome of the diatom Thalassiosira pseudonana: ecology, evolution, and metabolism.</title>
        <authorList>
            <person name="Armbrust E.V."/>
            <person name="Berges J.A."/>
            <person name="Bowler C."/>
            <person name="Green B.R."/>
            <person name="Martinez D."/>
            <person name="Putnam N.H."/>
            <person name="Zhou S."/>
            <person name="Allen A.E."/>
            <person name="Apt K.E."/>
            <person name="Bechner M."/>
            <person name="Brzezinski M.A."/>
            <person name="Chaal B.K."/>
            <person name="Chiovitti A."/>
            <person name="Davis A.K."/>
            <person name="Demarest M.S."/>
            <person name="Detter J.C."/>
            <person name="Glavina T."/>
            <person name="Goodstein D."/>
            <person name="Hadi M.Z."/>
            <person name="Hellsten U."/>
            <person name="Hildebrand M."/>
            <person name="Jenkins B.D."/>
            <person name="Jurka J."/>
            <person name="Kapitonov V.V."/>
            <person name="Kroger N."/>
            <person name="Lau W.W."/>
            <person name="Lane T.W."/>
            <person name="Larimer F.W."/>
            <person name="Lippmeier J.C."/>
            <person name="Lucas S."/>
            <person name="Medina M."/>
            <person name="Montsant A."/>
            <person name="Obornik M."/>
            <person name="Parker M.S."/>
            <person name="Palenik B."/>
            <person name="Pazour G.J."/>
            <person name="Richardson P.M."/>
            <person name="Rynearson T.A."/>
            <person name="Saito M.A."/>
            <person name="Schwartz D.C."/>
            <person name="Thamatrakoln K."/>
            <person name="Valentin K."/>
            <person name="Vardi A."/>
            <person name="Wilkerson F.P."/>
            <person name="Rokhsar D.S."/>
        </authorList>
    </citation>
    <scope>NUCLEOTIDE SEQUENCE [LARGE SCALE GENOMIC DNA]</scope>
    <source>
        <strain evidence="2 3">CCMP1335</strain>
    </source>
</reference>
<feature type="region of interest" description="Disordered" evidence="1">
    <location>
        <begin position="1"/>
        <end position="61"/>
    </location>
</feature>
<feature type="compositionally biased region" description="Polar residues" evidence="1">
    <location>
        <begin position="205"/>
        <end position="218"/>
    </location>
</feature>
<dbReference type="InParanoid" id="B8BXC8"/>
<dbReference type="EMBL" id="CM000640">
    <property type="protein sequence ID" value="EED94183.1"/>
    <property type="molecule type" value="Genomic_DNA"/>
</dbReference>
<dbReference type="HOGENOM" id="CLU_1096159_0_0_1"/>